<comment type="caution">
    <text evidence="1">The sequence shown here is derived from an EMBL/GenBank/DDBJ whole genome shotgun (WGS) entry which is preliminary data.</text>
</comment>
<dbReference type="EMBL" id="MU268586">
    <property type="protein sequence ID" value="KAH7904157.1"/>
    <property type="molecule type" value="Genomic_DNA"/>
</dbReference>
<accession>A0ACB7ZTZ0</accession>
<protein>
    <submittedName>
        <fullName evidence="1">Uncharacterized protein</fullName>
    </submittedName>
</protein>
<name>A0ACB7ZTZ0_9AGAM</name>
<sequence>MDEKRSIVSLLAASSSEPTTAAYKSRPESRIPETNWAGPWDQRTAFSRFARELDEGFSLLFYGFGSKRALLNTLAVETLASSGTRRPA</sequence>
<evidence type="ECO:0000313" key="1">
    <source>
        <dbReference type="EMBL" id="KAH7904157.1"/>
    </source>
</evidence>
<keyword evidence="2" id="KW-1185">Reference proteome</keyword>
<proteinExistence type="predicted"/>
<dbReference type="Proteomes" id="UP000790377">
    <property type="component" value="Unassembled WGS sequence"/>
</dbReference>
<organism evidence="1 2">
    <name type="scientific">Hygrophoropsis aurantiaca</name>
    <dbReference type="NCBI Taxonomy" id="72124"/>
    <lineage>
        <taxon>Eukaryota</taxon>
        <taxon>Fungi</taxon>
        <taxon>Dikarya</taxon>
        <taxon>Basidiomycota</taxon>
        <taxon>Agaricomycotina</taxon>
        <taxon>Agaricomycetes</taxon>
        <taxon>Agaricomycetidae</taxon>
        <taxon>Boletales</taxon>
        <taxon>Coniophorineae</taxon>
        <taxon>Hygrophoropsidaceae</taxon>
        <taxon>Hygrophoropsis</taxon>
    </lineage>
</organism>
<gene>
    <name evidence="1" type="ORF">BJ138DRAFT_1119675</name>
</gene>
<evidence type="ECO:0000313" key="2">
    <source>
        <dbReference type="Proteomes" id="UP000790377"/>
    </source>
</evidence>
<reference evidence="1" key="1">
    <citation type="journal article" date="2021" name="New Phytol.">
        <title>Evolutionary innovations through gain and loss of genes in the ectomycorrhizal Boletales.</title>
        <authorList>
            <person name="Wu G."/>
            <person name="Miyauchi S."/>
            <person name="Morin E."/>
            <person name="Kuo A."/>
            <person name="Drula E."/>
            <person name="Varga T."/>
            <person name="Kohler A."/>
            <person name="Feng B."/>
            <person name="Cao Y."/>
            <person name="Lipzen A."/>
            <person name="Daum C."/>
            <person name="Hundley H."/>
            <person name="Pangilinan J."/>
            <person name="Johnson J."/>
            <person name="Barry K."/>
            <person name="LaButti K."/>
            <person name="Ng V."/>
            <person name="Ahrendt S."/>
            <person name="Min B."/>
            <person name="Choi I.G."/>
            <person name="Park H."/>
            <person name="Plett J.M."/>
            <person name="Magnuson J."/>
            <person name="Spatafora J.W."/>
            <person name="Nagy L.G."/>
            <person name="Henrissat B."/>
            <person name="Grigoriev I.V."/>
            <person name="Yang Z.L."/>
            <person name="Xu J."/>
            <person name="Martin F.M."/>
        </authorList>
    </citation>
    <scope>NUCLEOTIDE SEQUENCE</scope>
    <source>
        <strain evidence="1">ATCC 28755</strain>
    </source>
</reference>